<feature type="region of interest" description="Disordered" evidence="1">
    <location>
        <begin position="58"/>
        <end position="108"/>
    </location>
</feature>
<organism evidence="2 3">
    <name type="scientific">Aliivibrio wodanis</name>
    <dbReference type="NCBI Taxonomy" id="80852"/>
    <lineage>
        <taxon>Bacteria</taxon>
        <taxon>Pseudomonadati</taxon>
        <taxon>Pseudomonadota</taxon>
        <taxon>Gammaproteobacteria</taxon>
        <taxon>Vibrionales</taxon>
        <taxon>Vibrionaceae</taxon>
        <taxon>Aliivibrio</taxon>
    </lineage>
</organism>
<dbReference type="AlphaFoldDB" id="A0A090IN59"/>
<dbReference type="EMBL" id="LN554846">
    <property type="protein sequence ID" value="CED70728.1"/>
    <property type="molecule type" value="Genomic_DNA"/>
</dbReference>
<reference evidence="3" key="1">
    <citation type="submission" date="2014-09" db="EMBL/GenBank/DDBJ databases">
        <authorList>
            <person name="Hjerde E."/>
        </authorList>
    </citation>
    <scope>NUCLEOTIDE SEQUENCE [LARGE SCALE GENOMIC DNA]</scope>
    <source>
        <strain evidence="3">06/09/139</strain>
    </source>
</reference>
<evidence type="ECO:0008006" key="4">
    <source>
        <dbReference type="Google" id="ProtNLM"/>
    </source>
</evidence>
<protein>
    <recommendedName>
        <fullName evidence="4">DUF3622 domain-containing protein</fullName>
    </recommendedName>
</protein>
<dbReference type="Proteomes" id="UP000032427">
    <property type="component" value="Chromosome 1"/>
</dbReference>
<dbReference type="GeneID" id="28540193"/>
<gene>
    <name evidence="2" type="ORF">AWOD_I_0634</name>
</gene>
<accession>A0A090IN59</accession>
<dbReference type="STRING" id="80852.AWOD_I_0634"/>
<dbReference type="KEGG" id="awd:AWOD_I_0634"/>
<name>A0A090IN59_9GAMM</name>
<feature type="compositionally biased region" description="Basic and acidic residues" evidence="1">
    <location>
        <begin position="61"/>
        <end position="97"/>
    </location>
</feature>
<evidence type="ECO:0000313" key="2">
    <source>
        <dbReference type="EMBL" id="CED70728.1"/>
    </source>
</evidence>
<evidence type="ECO:0000313" key="3">
    <source>
        <dbReference type="Proteomes" id="UP000032427"/>
    </source>
</evidence>
<dbReference type="Pfam" id="PF12286">
    <property type="entry name" value="DUF3622"/>
    <property type="match status" value="1"/>
</dbReference>
<sequence length="108" mass="12711">MAKFDYRIVEKRNAWAAEITRQVTSRRTVVSKRQLGFESEAEAVEWAQKELVEFAKTQAVRNDRKSEQRTEKEEMIARKKEKSAAQKAEYEAARDAANDEDEYDYDEE</sequence>
<dbReference type="PATRIC" id="fig|80852.17.peg.643"/>
<keyword evidence="3" id="KW-1185">Reference proteome</keyword>
<dbReference type="OrthoDB" id="5905915at2"/>
<proteinExistence type="predicted"/>
<feature type="compositionally biased region" description="Acidic residues" evidence="1">
    <location>
        <begin position="98"/>
        <end position="108"/>
    </location>
</feature>
<evidence type="ECO:0000256" key="1">
    <source>
        <dbReference type="SAM" id="MobiDB-lite"/>
    </source>
</evidence>
<dbReference type="InterPro" id="IPR022069">
    <property type="entry name" value="DUF3622"/>
</dbReference>
<dbReference type="HOGENOM" id="CLU_169692_0_0_6"/>